<name>A0A9P6CKI7_9AGAR</name>
<accession>A0A9P6CKI7</accession>
<evidence type="ECO:0000313" key="2">
    <source>
        <dbReference type="EMBL" id="KAF9470031.1"/>
    </source>
</evidence>
<dbReference type="Proteomes" id="UP000807469">
    <property type="component" value="Unassembled WGS sequence"/>
</dbReference>
<keyword evidence="1" id="KW-1133">Transmembrane helix</keyword>
<organism evidence="2 3">
    <name type="scientific">Pholiota conissans</name>
    <dbReference type="NCBI Taxonomy" id="109636"/>
    <lineage>
        <taxon>Eukaryota</taxon>
        <taxon>Fungi</taxon>
        <taxon>Dikarya</taxon>
        <taxon>Basidiomycota</taxon>
        <taxon>Agaricomycotina</taxon>
        <taxon>Agaricomycetes</taxon>
        <taxon>Agaricomycetidae</taxon>
        <taxon>Agaricales</taxon>
        <taxon>Agaricineae</taxon>
        <taxon>Strophariaceae</taxon>
        <taxon>Pholiota</taxon>
    </lineage>
</organism>
<feature type="transmembrane region" description="Helical" evidence="1">
    <location>
        <begin position="100"/>
        <end position="120"/>
    </location>
</feature>
<feature type="non-terminal residue" evidence="2">
    <location>
        <position position="1"/>
    </location>
</feature>
<dbReference type="AlphaFoldDB" id="A0A9P6CKI7"/>
<keyword evidence="1" id="KW-0812">Transmembrane</keyword>
<gene>
    <name evidence="2" type="ORF">BDN70DRAFT_999045</name>
</gene>
<keyword evidence="3" id="KW-1185">Reference proteome</keyword>
<dbReference type="OrthoDB" id="128924at2759"/>
<proteinExistence type="predicted"/>
<reference evidence="2" key="1">
    <citation type="submission" date="2020-11" db="EMBL/GenBank/DDBJ databases">
        <authorList>
            <consortium name="DOE Joint Genome Institute"/>
            <person name="Ahrendt S."/>
            <person name="Riley R."/>
            <person name="Andreopoulos W."/>
            <person name="Labutti K."/>
            <person name="Pangilinan J."/>
            <person name="Ruiz-Duenas F.J."/>
            <person name="Barrasa J.M."/>
            <person name="Sanchez-Garcia M."/>
            <person name="Camarero S."/>
            <person name="Miyauchi S."/>
            <person name="Serrano A."/>
            <person name="Linde D."/>
            <person name="Babiker R."/>
            <person name="Drula E."/>
            <person name="Ayuso-Fernandez I."/>
            <person name="Pacheco R."/>
            <person name="Padilla G."/>
            <person name="Ferreira P."/>
            <person name="Barriuso J."/>
            <person name="Kellner H."/>
            <person name="Castanera R."/>
            <person name="Alfaro M."/>
            <person name="Ramirez L."/>
            <person name="Pisabarro A.G."/>
            <person name="Kuo A."/>
            <person name="Tritt A."/>
            <person name="Lipzen A."/>
            <person name="He G."/>
            <person name="Yan M."/>
            <person name="Ng V."/>
            <person name="Cullen D."/>
            <person name="Martin F."/>
            <person name="Rosso M.-N."/>
            <person name="Henrissat B."/>
            <person name="Hibbett D."/>
            <person name="Martinez A.T."/>
            <person name="Grigoriev I.V."/>
        </authorList>
    </citation>
    <scope>NUCLEOTIDE SEQUENCE</scope>
    <source>
        <strain evidence="2">CIRM-BRFM 674</strain>
    </source>
</reference>
<dbReference type="EMBL" id="MU156407">
    <property type="protein sequence ID" value="KAF9470031.1"/>
    <property type="molecule type" value="Genomic_DNA"/>
</dbReference>
<comment type="caution">
    <text evidence="2">The sequence shown here is derived from an EMBL/GenBank/DDBJ whole genome shotgun (WGS) entry which is preliminary data.</text>
</comment>
<evidence type="ECO:0000313" key="3">
    <source>
        <dbReference type="Proteomes" id="UP000807469"/>
    </source>
</evidence>
<sequence length="123" mass="13154">LQNTLQSTQAKRNFKAQEIDALTTRSKGLRAENDALKAALHGALAVAKQREEERDAASSQLETVLQTVKAKLVSQSQAFEFDALRGQGSEADSEAGSKQLILTGIVSAALTVLVATFRGLSLR</sequence>
<protein>
    <submittedName>
        <fullName evidence="2">Uncharacterized protein</fullName>
    </submittedName>
</protein>
<keyword evidence="1" id="KW-0472">Membrane</keyword>
<evidence type="ECO:0000256" key="1">
    <source>
        <dbReference type="SAM" id="Phobius"/>
    </source>
</evidence>